<dbReference type="Proteomes" id="UP000501076">
    <property type="component" value="Plasmid pFDU301D"/>
</dbReference>
<reference evidence="1 2" key="1">
    <citation type="submission" date="2019-10" db="EMBL/GenBank/DDBJ databases">
        <title>Complete genome sequences for adaption low water activity.</title>
        <authorList>
            <person name="Zhao L."/>
            <person name="Zhong J."/>
        </authorList>
    </citation>
    <scope>NUCLEOTIDE SEQUENCE [LARGE SCALE GENOMIC DNA]</scope>
    <source>
        <strain evidence="1 2">FDU301</strain>
        <plasmid evidence="2">pfdu301d</plasmid>
    </source>
</reference>
<dbReference type="AlphaFoldDB" id="A0A6M6E3B0"/>
<accession>A0A6M6E3B0</accession>
<geneLocation type="plasmid" evidence="2">
    <name>pfdu301d</name>
</geneLocation>
<dbReference type="RefSeq" id="WP_078082408.1">
    <property type="nucleotide sequence ID" value="NZ_CP018877.1"/>
</dbReference>
<protein>
    <submittedName>
        <fullName evidence="1">Uncharacterized protein</fullName>
    </submittedName>
</protein>
<name>A0A6M6E3B0_PRIMG</name>
<evidence type="ECO:0000313" key="2">
    <source>
        <dbReference type="Proteomes" id="UP000501076"/>
    </source>
</evidence>
<keyword evidence="1" id="KW-0614">Plasmid</keyword>
<gene>
    <name evidence="1" type="ORF">FDZ14_35465</name>
</gene>
<dbReference type="EMBL" id="CP045276">
    <property type="protein sequence ID" value="QJX81402.1"/>
    <property type="molecule type" value="Genomic_DNA"/>
</dbReference>
<proteinExistence type="predicted"/>
<evidence type="ECO:0000313" key="1">
    <source>
        <dbReference type="EMBL" id="QJX81402.1"/>
    </source>
</evidence>
<sequence length="68" mass="7623">MNSISKELERILEDYAPIVKEGHQVLIGLLDGTVQLEKGQEGEAPVQIRVSPLDERLEMTIDTLFQGM</sequence>
<organism evidence="1 2">
    <name type="scientific">Priestia megaterium</name>
    <name type="common">Bacillus megaterium</name>
    <dbReference type="NCBI Taxonomy" id="1404"/>
    <lineage>
        <taxon>Bacteria</taxon>
        <taxon>Bacillati</taxon>
        <taxon>Bacillota</taxon>
        <taxon>Bacilli</taxon>
        <taxon>Bacillales</taxon>
        <taxon>Bacillaceae</taxon>
        <taxon>Priestia</taxon>
    </lineage>
</organism>